<sequence length="304" mass="33459">MSHNRRVLTWDAGHRLDLRATLAPLRRGTGDPAHRADGERHWRACLTPDGPGTLAMSAAGSVVTAHAWGPGADWLLERVPAMLGRDDDWSTLDVSTVPVLHETLRRRPGMRLVRTGLVLDALVPAILEQKVTGVEARRAWRLLLYRFGGVAPGPGPELRVPPSPQQLLDLPGWEWHRLGVDLKRQRAIRAAALHSRRLEECAAMTPADAAARLQLVPGIGVWTAAETTQRALGDPDAVSVGDYHLKNMIVHLLTGRARGTDDEMLALLAAWPGQRQRVMRLAERTGIGAPRFGPKFRYTDIRAI</sequence>
<proteinExistence type="predicted"/>
<reference evidence="3 4" key="1">
    <citation type="submission" date="2016-11" db="EMBL/GenBank/DDBJ databases">
        <authorList>
            <person name="Jaros S."/>
            <person name="Januszkiewicz K."/>
            <person name="Wedrychowicz H."/>
        </authorList>
    </citation>
    <scope>NUCLEOTIDE SEQUENCE [LARGE SCALE GENOMIC DNA]</scope>
    <source>
        <strain evidence="3 4">DSM 45627</strain>
    </source>
</reference>
<keyword evidence="4" id="KW-1185">Reference proteome</keyword>
<evidence type="ECO:0000313" key="3">
    <source>
        <dbReference type="EMBL" id="SHH26705.1"/>
    </source>
</evidence>
<dbReference type="GO" id="GO:0006285">
    <property type="term" value="P:base-excision repair, AP site formation"/>
    <property type="evidence" value="ECO:0007669"/>
    <property type="project" value="TreeGrafter"/>
</dbReference>
<dbReference type="PANTHER" id="PTHR43003:SF6">
    <property type="entry name" value="DNA GLYCOSYLASE"/>
    <property type="match status" value="1"/>
</dbReference>
<dbReference type="GO" id="GO:0032993">
    <property type="term" value="C:protein-DNA complex"/>
    <property type="evidence" value="ECO:0007669"/>
    <property type="project" value="TreeGrafter"/>
</dbReference>
<dbReference type="PANTHER" id="PTHR43003">
    <property type="entry name" value="DNA-3-METHYLADENINE GLYCOSYLASE"/>
    <property type="match status" value="1"/>
</dbReference>
<gene>
    <name evidence="3" type="ORF">SAMN05443575_3575</name>
</gene>
<keyword evidence="2" id="KW-0234">DNA repair</keyword>
<dbReference type="GO" id="GO:0043916">
    <property type="term" value="F:DNA-7-methylguanine glycosylase activity"/>
    <property type="evidence" value="ECO:0007669"/>
    <property type="project" value="TreeGrafter"/>
</dbReference>
<name>A0A1M5RKD1_9ACTN</name>
<dbReference type="AlphaFoldDB" id="A0A1M5RKD1"/>
<evidence type="ECO:0000256" key="2">
    <source>
        <dbReference type="ARBA" id="ARBA00023204"/>
    </source>
</evidence>
<dbReference type="GO" id="GO:0005737">
    <property type="term" value="C:cytoplasm"/>
    <property type="evidence" value="ECO:0007669"/>
    <property type="project" value="TreeGrafter"/>
</dbReference>
<protein>
    <submittedName>
        <fullName evidence="3">3-methyladenine DNA glycosylase/8-oxoguanine DNA glycosylase</fullName>
    </submittedName>
</protein>
<keyword evidence="1" id="KW-0227">DNA damage</keyword>
<dbReference type="STRING" id="1206085.SAMN05443575_3575"/>
<dbReference type="EMBL" id="FQVU01000005">
    <property type="protein sequence ID" value="SHH26705.1"/>
    <property type="molecule type" value="Genomic_DNA"/>
</dbReference>
<dbReference type="GO" id="GO:0006307">
    <property type="term" value="P:DNA alkylation repair"/>
    <property type="evidence" value="ECO:0007669"/>
    <property type="project" value="TreeGrafter"/>
</dbReference>
<evidence type="ECO:0000256" key="1">
    <source>
        <dbReference type="ARBA" id="ARBA00022763"/>
    </source>
</evidence>
<accession>A0A1M5RKD1</accession>
<evidence type="ECO:0000313" key="4">
    <source>
        <dbReference type="Proteomes" id="UP000186132"/>
    </source>
</evidence>
<dbReference type="RefSeq" id="WP_200800295.1">
    <property type="nucleotide sequence ID" value="NZ_FQVU01000005.1"/>
</dbReference>
<dbReference type="SUPFAM" id="SSF48150">
    <property type="entry name" value="DNA-glycosylase"/>
    <property type="match status" value="1"/>
</dbReference>
<dbReference type="InterPro" id="IPR051912">
    <property type="entry name" value="Alkylbase_DNA_Glycosylase/TA"/>
</dbReference>
<organism evidence="3 4">
    <name type="scientific">Jatrophihabitans endophyticus</name>
    <dbReference type="NCBI Taxonomy" id="1206085"/>
    <lineage>
        <taxon>Bacteria</taxon>
        <taxon>Bacillati</taxon>
        <taxon>Actinomycetota</taxon>
        <taxon>Actinomycetes</taxon>
        <taxon>Jatrophihabitantales</taxon>
        <taxon>Jatrophihabitantaceae</taxon>
        <taxon>Jatrophihabitans</taxon>
    </lineage>
</organism>
<dbReference type="GO" id="GO:0032131">
    <property type="term" value="F:alkylated DNA binding"/>
    <property type="evidence" value="ECO:0007669"/>
    <property type="project" value="TreeGrafter"/>
</dbReference>
<dbReference type="Proteomes" id="UP000186132">
    <property type="component" value="Unassembled WGS sequence"/>
</dbReference>
<dbReference type="GO" id="GO:0008725">
    <property type="term" value="F:DNA-3-methyladenine glycosylase activity"/>
    <property type="evidence" value="ECO:0007669"/>
    <property type="project" value="TreeGrafter"/>
</dbReference>
<dbReference type="Gene3D" id="1.10.340.30">
    <property type="entry name" value="Hypothetical protein, domain 2"/>
    <property type="match status" value="1"/>
</dbReference>
<dbReference type="InterPro" id="IPR011257">
    <property type="entry name" value="DNA_glycosylase"/>
</dbReference>